<organism evidence="7 8">
    <name type="scientific">Rhodoplanes elegans</name>
    <dbReference type="NCBI Taxonomy" id="29408"/>
    <lineage>
        <taxon>Bacteria</taxon>
        <taxon>Pseudomonadati</taxon>
        <taxon>Pseudomonadota</taxon>
        <taxon>Alphaproteobacteria</taxon>
        <taxon>Hyphomicrobiales</taxon>
        <taxon>Nitrobacteraceae</taxon>
        <taxon>Rhodoplanes</taxon>
    </lineage>
</organism>
<dbReference type="InterPro" id="IPR000780">
    <property type="entry name" value="CheR_MeTrfase"/>
</dbReference>
<evidence type="ECO:0000256" key="3">
    <source>
        <dbReference type="ARBA" id="ARBA00022603"/>
    </source>
</evidence>
<gene>
    <name evidence="7" type="ORF">CH338_29570</name>
</gene>
<dbReference type="Pfam" id="PF03705">
    <property type="entry name" value="CheR_N"/>
    <property type="match status" value="1"/>
</dbReference>
<evidence type="ECO:0000256" key="1">
    <source>
        <dbReference type="ARBA" id="ARBA00001541"/>
    </source>
</evidence>
<dbReference type="PANTHER" id="PTHR24422">
    <property type="entry name" value="CHEMOTAXIS PROTEIN METHYLTRANSFERASE"/>
    <property type="match status" value="1"/>
</dbReference>
<reference evidence="7 8" key="1">
    <citation type="submission" date="2017-07" db="EMBL/GenBank/DDBJ databases">
        <title>Draft Genome Sequences of Select Purple Nonsulfur Bacteria.</title>
        <authorList>
            <person name="Lasarre B."/>
            <person name="Mckinlay J.B."/>
        </authorList>
    </citation>
    <scope>NUCLEOTIDE SEQUENCE [LARGE SCALE GENOMIC DNA]</scope>
    <source>
        <strain evidence="7 8">DSM 11907</strain>
    </source>
</reference>
<dbReference type="PANTHER" id="PTHR24422:SF21">
    <property type="entry name" value="CHEMOTAXIS PROTEIN METHYLTRANSFERASE 1"/>
    <property type="match status" value="1"/>
</dbReference>
<dbReference type="SUPFAM" id="SSF47757">
    <property type="entry name" value="Chemotaxis receptor methyltransferase CheR, N-terminal domain"/>
    <property type="match status" value="1"/>
</dbReference>
<dbReference type="InterPro" id="IPR022641">
    <property type="entry name" value="CheR_N"/>
</dbReference>
<dbReference type="Gene3D" id="3.40.50.150">
    <property type="entry name" value="Vaccinia Virus protein VP39"/>
    <property type="match status" value="1"/>
</dbReference>
<dbReference type="SMART" id="SM00138">
    <property type="entry name" value="MeTrc"/>
    <property type="match status" value="1"/>
</dbReference>
<proteinExistence type="predicted"/>
<evidence type="ECO:0000256" key="5">
    <source>
        <dbReference type="ARBA" id="ARBA00022691"/>
    </source>
</evidence>
<dbReference type="Proteomes" id="UP000248863">
    <property type="component" value="Unassembled WGS sequence"/>
</dbReference>
<comment type="catalytic activity">
    <reaction evidence="1">
        <text>L-glutamyl-[protein] + S-adenosyl-L-methionine = [protein]-L-glutamate 5-O-methyl ester + S-adenosyl-L-homocysteine</text>
        <dbReference type="Rhea" id="RHEA:24452"/>
        <dbReference type="Rhea" id="RHEA-COMP:10208"/>
        <dbReference type="Rhea" id="RHEA-COMP:10311"/>
        <dbReference type="ChEBI" id="CHEBI:29973"/>
        <dbReference type="ChEBI" id="CHEBI:57856"/>
        <dbReference type="ChEBI" id="CHEBI:59789"/>
        <dbReference type="ChEBI" id="CHEBI:82795"/>
        <dbReference type="EC" id="2.1.1.80"/>
    </reaction>
</comment>
<dbReference type="Gene3D" id="1.10.155.10">
    <property type="entry name" value="Chemotaxis receptor methyltransferase CheR, N-terminal domain"/>
    <property type="match status" value="1"/>
</dbReference>
<dbReference type="GO" id="GO:0008983">
    <property type="term" value="F:protein-glutamate O-methyltransferase activity"/>
    <property type="evidence" value="ECO:0007669"/>
    <property type="project" value="UniProtKB-EC"/>
</dbReference>
<feature type="domain" description="CheR-type methyltransferase" evidence="6">
    <location>
        <begin position="1"/>
        <end position="257"/>
    </location>
</feature>
<evidence type="ECO:0000259" key="6">
    <source>
        <dbReference type="PROSITE" id="PS50123"/>
    </source>
</evidence>
<name>A0A327JRR6_9BRAD</name>
<evidence type="ECO:0000256" key="4">
    <source>
        <dbReference type="ARBA" id="ARBA00022679"/>
    </source>
</evidence>
<comment type="caution">
    <text evidence="7">The sequence shown here is derived from an EMBL/GenBank/DDBJ whole genome shotgun (WGS) entry which is preliminary data.</text>
</comment>
<keyword evidence="3" id="KW-0489">Methyltransferase</keyword>
<dbReference type="PROSITE" id="PS50123">
    <property type="entry name" value="CHER"/>
    <property type="match status" value="1"/>
</dbReference>
<dbReference type="PRINTS" id="PR00996">
    <property type="entry name" value="CHERMTFRASE"/>
</dbReference>
<dbReference type="EMBL" id="NPEU01000779">
    <property type="protein sequence ID" value="RAI28124.1"/>
    <property type="molecule type" value="Genomic_DNA"/>
</dbReference>
<accession>A0A327JRR6</accession>
<dbReference type="InterPro" id="IPR029063">
    <property type="entry name" value="SAM-dependent_MTases_sf"/>
</dbReference>
<dbReference type="OrthoDB" id="9816309at2"/>
<dbReference type="InterPro" id="IPR050903">
    <property type="entry name" value="Bact_Chemotaxis_MeTrfase"/>
</dbReference>
<dbReference type="Pfam" id="PF01739">
    <property type="entry name" value="CheR"/>
    <property type="match status" value="1"/>
</dbReference>
<keyword evidence="8" id="KW-1185">Reference proteome</keyword>
<sequence>MTPFDYDYLRKLLKDRSGLVLSADKEYLVESRLLPIARKNNLGGLSELVQKLKGPGSESLLVAVVEAMTTNETFFLRDKVPFDHFRNSIIPSLLKSREAKRKLRIWCAAASTGQEPYSLAMCLKDMGSRLDGWRIEMIATDLSMEVLDKAKAGVYSQFEVQRGLPIQMLLKYFTQTGETWQISSEIRSMVQYRTLNLLGDFTSLGPFDLVFCRNVLIYFDQTTKVDVLERIRKITEPDGFLVLGAAETVVGLTDAFKPVPDQRGVYAPNAASAAGRPAGFAMPATQRLAANFGAPR</sequence>
<evidence type="ECO:0000313" key="7">
    <source>
        <dbReference type="EMBL" id="RAI28124.1"/>
    </source>
</evidence>
<dbReference type="AlphaFoldDB" id="A0A327JRR6"/>
<dbReference type="SUPFAM" id="SSF53335">
    <property type="entry name" value="S-adenosyl-L-methionine-dependent methyltransferases"/>
    <property type="match status" value="1"/>
</dbReference>
<evidence type="ECO:0000256" key="2">
    <source>
        <dbReference type="ARBA" id="ARBA00012534"/>
    </source>
</evidence>
<dbReference type="RefSeq" id="WP_111360621.1">
    <property type="nucleotide sequence ID" value="NZ_NHSK01000069.1"/>
</dbReference>
<keyword evidence="4" id="KW-0808">Transferase</keyword>
<dbReference type="InterPro" id="IPR036804">
    <property type="entry name" value="CheR_N_sf"/>
</dbReference>
<dbReference type="InterPro" id="IPR022642">
    <property type="entry name" value="CheR_C"/>
</dbReference>
<protein>
    <recommendedName>
        <fullName evidence="2">protein-glutamate O-methyltransferase</fullName>
        <ecNumber evidence="2">2.1.1.80</ecNumber>
    </recommendedName>
</protein>
<dbReference type="GO" id="GO:0032259">
    <property type="term" value="P:methylation"/>
    <property type="evidence" value="ECO:0007669"/>
    <property type="project" value="UniProtKB-KW"/>
</dbReference>
<keyword evidence="5" id="KW-0949">S-adenosyl-L-methionine</keyword>
<dbReference type="EC" id="2.1.1.80" evidence="2"/>
<evidence type="ECO:0000313" key="8">
    <source>
        <dbReference type="Proteomes" id="UP000248863"/>
    </source>
</evidence>